<dbReference type="EMBL" id="JBEPMC010000018">
    <property type="protein sequence ID" value="MET3583492.1"/>
    <property type="molecule type" value="Genomic_DNA"/>
</dbReference>
<protein>
    <submittedName>
        <fullName evidence="1">Uncharacterized protein</fullName>
    </submittedName>
</protein>
<accession>A0ABV2GZM3</accession>
<reference evidence="1 2" key="1">
    <citation type="submission" date="2024-06" db="EMBL/GenBank/DDBJ databases">
        <title>Genomic Encyclopedia of Type Strains, Phase IV (KMG-IV): sequencing the most valuable type-strain genomes for metagenomic binning, comparative biology and taxonomic classification.</title>
        <authorList>
            <person name="Goeker M."/>
        </authorList>
    </citation>
    <scope>NUCLEOTIDE SEQUENCE [LARGE SCALE GENOMIC DNA]</scope>
    <source>
        <strain evidence="1 2">DSM 100022</strain>
    </source>
</reference>
<organism evidence="1 2">
    <name type="scientific">Mesorhizobium robiniae</name>
    <dbReference type="NCBI Taxonomy" id="559315"/>
    <lineage>
        <taxon>Bacteria</taxon>
        <taxon>Pseudomonadati</taxon>
        <taxon>Pseudomonadota</taxon>
        <taxon>Alphaproteobacteria</taxon>
        <taxon>Hyphomicrobiales</taxon>
        <taxon>Phyllobacteriaceae</taxon>
        <taxon>Mesorhizobium</taxon>
    </lineage>
</organism>
<comment type="caution">
    <text evidence="1">The sequence shown here is derived from an EMBL/GenBank/DDBJ whole genome shotgun (WGS) entry which is preliminary data.</text>
</comment>
<keyword evidence="2" id="KW-1185">Reference proteome</keyword>
<name>A0ABV2GZM3_9HYPH</name>
<proteinExistence type="predicted"/>
<evidence type="ECO:0000313" key="2">
    <source>
        <dbReference type="Proteomes" id="UP001549204"/>
    </source>
</evidence>
<gene>
    <name evidence="1" type="ORF">ABID19_006557</name>
</gene>
<evidence type="ECO:0000313" key="1">
    <source>
        <dbReference type="EMBL" id="MET3583492.1"/>
    </source>
</evidence>
<sequence>MRRGGDRRFEETSPEELEECFWRAKMISDLIIARLGPGRDGIAT</sequence>
<dbReference type="Proteomes" id="UP001549204">
    <property type="component" value="Unassembled WGS sequence"/>
</dbReference>